<evidence type="ECO:0000256" key="2">
    <source>
        <dbReference type="ARBA" id="ARBA00022723"/>
    </source>
</evidence>
<keyword evidence="1" id="KW-0645">Protease</keyword>
<dbReference type="OrthoDB" id="2783063at2759"/>
<dbReference type="Pfam" id="PF13976">
    <property type="entry name" value="gag_pre-integrs"/>
    <property type="match status" value="1"/>
</dbReference>
<dbReference type="SUPFAM" id="SSF53098">
    <property type="entry name" value="Ribonuclease H-like"/>
    <property type="match status" value="1"/>
</dbReference>
<dbReference type="PANTHER" id="PTHR42648:SF28">
    <property type="entry name" value="TRANSPOSON-ENCODED PROTEIN WITH RIBONUCLEASE H-LIKE AND RETROVIRUS ZINC FINGER-LIKE DOMAINS"/>
    <property type="match status" value="1"/>
</dbReference>
<keyword evidence="3" id="KW-0064">Aspartyl protease</keyword>
<dbReference type="GO" id="GO:0004190">
    <property type="term" value="F:aspartic-type endopeptidase activity"/>
    <property type="evidence" value="ECO:0007669"/>
    <property type="project" value="UniProtKB-KW"/>
</dbReference>
<evidence type="ECO:0000313" key="7">
    <source>
        <dbReference type="EMBL" id="GBN01231.1"/>
    </source>
</evidence>
<dbReference type="EMBL" id="BGPR01114526">
    <property type="protein sequence ID" value="GBN01231.1"/>
    <property type="molecule type" value="Genomic_DNA"/>
</dbReference>
<dbReference type="PROSITE" id="PS50994">
    <property type="entry name" value="INTEGRASE"/>
    <property type="match status" value="1"/>
</dbReference>
<dbReference type="SUPFAM" id="SSF56672">
    <property type="entry name" value="DNA/RNA polymerases"/>
    <property type="match status" value="1"/>
</dbReference>
<feature type="domain" description="MBD" evidence="5">
    <location>
        <begin position="621"/>
        <end position="689"/>
    </location>
</feature>
<evidence type="ECO:0000259" key="6">
    <source>
        <dbReference type="PROSITE" id="PS50994"/>
    </source>
</evidence>
<dbReference type="InterPro" id="IPR054722">
    <property type="entry name" value="PolX-like_BBD"/>
</dbReference>
<dbReference type="InterPro" id="IPR013103">
    <property type="entry name" value="RVT_2"/>
</dbReference>
<dbReference type="Pfam" id="PF22936">
    <property type="entry name" value="Pol_BBD"/>
    <property type="match status" value="1"/>
</dbReference>
<dbReference type="InterPro" id="IPR012337">
    <property type="entry name" value="RNaseH-like_sf"/>
</dbReference>
<dbReference type="InterPro" id="IPR001584">
    <property type="entry name" value="Integrase_cat-core"/>
</dbReference>
<evidence type="ECO:0000256" key="1">
    <source>
        <dbReference type="ARBA" id="ARBA00022670"/>
    </source>
</evidence>
<dbReference type="GO" id="GO:0003677">
    <property type="term" value="F:DNA binding"/>
    <property type="evidence" value="ECO:0007669"/>
    <property type="project" value="InterPro"/>
</dbReference>
<dbReference type="InterPro" id="IPR001739">
    <property type="entry name" value="Methyl_CpG_DNA-bd"/>
</dbReference>
<dbReference type="AlphaFoldDB" id="A0A4Y2KFJ0"/>
<dbReference type="Pfam" id="PF01429">
    <property type="entry name" value="MBD"/>
    <property type="match status" value="1"/>
</dbReference>
<gene>
    <name evidence="7" type="primary">POLX_516</name>
    <name evidence="7" type="ORF">AVEN_257057_1</name>
</gene>
<dbReference type="GO" id="GO:0006508">
    <property type="term" value="P:proteolysis"/>
    <property type="evidence" value="ECO:0007669"/>
    <property type="project" value="UniProtKB-KW"/>
</dbReference>
<reference evidence="7 8" key="1">
    <citation type="journal article" date="2019" name="Sci. Rep.">
        <title>Orb-weaving spider Araneus ventricosus genome elucidates the spidroin gene catalogue.</title>
        <authorList>
            <person name="Kono N."/>
            <person name="Nakamura H."/>
            <person name="Ohtoshi R."/>
            <person name="Moran D.A.P."/>
            <person name="Shinohara A."/>
            <person name="Yoshida Y."/>
            <person name="Fujiwara M."/>
            <person name="Mori M."/>
            <person name="Tomita M."/>
            <person name="Arakawa K."/>
        </authorList>
    </citation>
    <scope>NUCLEOTIDE SEQUENCE [LARGE SCALE GENOMIC DNA]</scope>
</reference>
<dbReference type="InterPro" id="IPR057670">
    <property type="entry name" value="SH3_retrovirus"/>
</dbReference>
<accession>A0A4Y2KFJ0</accession>
<dbReference type="InterPro" id="IPR016177">
    <property type="entry name" value="DNA-bd_dom_sf"/>
</dbReference>
<dbReference type="InterPro" id="IPR025724">
    <property type="entry name" value="GAG-pre-integrase_dom"/>
</dbReference>
<dbReference type="Pfam" id="PF00665">
    <property type="entry name" value="rve"/>
    <property type="match status" value="1"/>
</dbReference>
<sequence length="1217" mass="141426">MNMPAESSPFAFPKLDGSNYTSWKEDMKVVLMDRGCSSFITEDKPCPEQATEKEKFERLPAEYDHLVQTLYRLKDEEFNHREVEKQLVNEAGRIQLKQKDLNLDYTKNAYTVGSFRLQETSKKSSERSGAKRNKEKKQAFASETSFCGTNQAFGVSTDWNHFLIDTAATSHFCYERDWFRNFKELKTTKALLADKKSTCEVEGIGDIDFIVQDIKGNVKITLKDVFYTPNMRRNLIRGARMDIAGLKIIWSNDVMHICHSNNEYFFSAFRRDMFYIVSGYPLLDSVMYTSVDLNLIHKRLCHVNIPLIKDMCKNKSVKGLEKVNIKINNESCIACNVGKATSLKKNYVYKRVTKSVLDKVHMDLWGPAPVNSLGGSKYFLSIIDDFSRKIDVFTLKSKSEVFSIFKEYLSRVQRELGRKLKSVRTDNGLEFCHKDFEIFLRNLGIKIERTSFYTPELNGIAERFNRSSMEAVRTMLQDSGLQPRFWAEALHAYVHTKNRCSHKLTEGKTPMEIWSGHKPSIRHCRTFGSLAYVYVPTVNRNKLQPKAKIGILVGYAVNRRGYRVWLPKERKVVESIHVKIDETKNGVKTLFGKVKHYDYAIYQLDQNLNNDSDCRAQDEKSSSPEKPSSLDISTWIRLEKPRKKSKRIDVYYYPPSKERLRSINDVKMYCEKNKLEFDANQFNFKPTKTNTRFEEKSECHNETSSDSVDEASFVNDIFQHEIYMTEIPKTFKETQISPDKEKWDEAMSEEIKLMQNRKVWDLVEPKSNMKVLGWNHCQIDVKGAYLYGNLDILIYMQQPEGFVVKGCEHYVCRLHKSIYGLHQSGRQWNLELSEILFGLGFHQNELCNGLYTKSNCILLVYVDDIVVFSKSQSDLEDSILNIKIKLEITELGPVRYLLGVNFERIGDSVYLHQNTYINKLKTRFKNLPRRRIALPLKVSCILPDRVKENEIIETELMRQIPYKTLIGCLSFIANRSRPDIAFAVNTMSQFCNGYTYHHWTIVVDILNYVFNTMYYKINLSNTHDTRLTMYLDSSWGCKLNDRHSTSGYIMLFGNVPITWKSQKQKCIALSSMEAEFIALTESVKFIIWYSKILKELSLTDFRMPELYCDSQSAIHFSKNNIENSKTKHIDIKYKFVRKLLHDKEFELNYINSKKNLADFLTKPLVKDKFLSVIKAIFQKYSVTDGAECWNSNELVQSLNESISLVNFHDVAEVTALV</sequence>
<comment type="caution">
    <text evidence="7">The sequence shown here is derived from an EMBL/GenBank/DDBJ whole genome shotgun (WGS) entry which is preliminary data.</text>
</comment>
<dbReference type="Pfam" id="PF07727">
    <property type="entry name" value="RVT_2"/>
    <property type="match status" value="1"/>
</dbReference>
<feature type="domain" description="Integrase catalytic" evidence="6">
    <location>
        <begin position="351"/>
        <end position="518"/>
    </location>
</feature>
<protein>
    <submittedName>
        <fullName evidence="7">Retrovirus-related Pol polyprotein from transposon TNT 1-94</fullName>
    </submittedName>
</protein>
<evidence type="ECO:0000256" key="4">
    <source>
        <dbReference type="ARBA" id="ARBA00022801"/>
    </source>
</evidence>
<keyword evidence="2" id="KW-0479">Metal-binding</keyword>
<dbReference type="GO" id="GO:0015074">
    <property type="term" value="P:DNA integration"/>
    <property type="evidence" value="ECO:0007669"/>
    <property type="project" value="InterPro"/>
</dbReference>
<feature type="non-terminal residue" evidence="7">
    <location>
        <position position="1217"/>
    </location>
</feature>
<keyword evidence="8" id="KW-1185">Reference proteome</keyword>
<dbReference type="InterPro" id="IPR043502">
    <property type="entry name" value="DNA/RNA_pol_sf"/>
</dbReference>
<dbReference type="Gene3D" id="3.30.420.10">
    <property type="entry name" value="Ribonuclease H-like superfamily/Ribonuclease H"/>
    <property type="match status" value="1"/>
</dbReference>
<dbReference type="SUPFAM" id="SSF54171">
    <property type="entry name" value="DNA-binding domain"/>
    <property type="match status" value="1"/>
</dbReference>
<dbReference type="CDD" id="cd09272">
    <property type="entry name" value="RNase_HI_RT_Ty1"/>
    <property type="match status" value="1"/>
</dbReference>
<dbReference type="Proteomes" id="UP000499080">
    <property type="component" value="Unassembled WGS sequence"/>
</dbReference>
<evidence type="ECO:0000259" key="5">
    <source>
        <dbReference type="PROSITE" id="PS50982"/>
    </source>
</evidence>
<dbReference type="SMART" id="SM00391">
    <property type="entry name" value="MBD"/>
    <property type="match status" value="1"/>
</dbReference>
<dbReference type="Pfam" id="PF25597">
    <property type="entry name" value="SH3_retrovirus"/>
    <property type="match status" value="1"/>
</dbReference>
<dbReference type="PANTHER" id="PTHR42648">
    <property type="entry name" value="TRANSPOSASE, PUTATIVE-RELATED"/>
    <property type="match status" value="1"/>
</dbReference>
<proteinExistence type="predicted"/>
<dbReference type="GO" id="GO:0042575">
    <property type="term" value="C:DNA polymerase complex"/>
    <property type="evidence" value="ECO:0007669"/>
    <property type="project" value="UniProtKB-ARBA"/>
</dbReference>
<evidence type="ECO:0000313" key="8">
    <source>
        <dbReference type="Proteomes" id="UP000499080"/>
    </source>
</evidence>
<name>A0A4Y2KFJ0_ARAVE</name>
<dbReference type="GO" id="GO:0046872">
    <property type="term" value="F:metal ion binding"/>
    <property type="evidence" value="ECO:0007669"/>
    <property type="project" value="UniProtKB-KW"/>
</dbReference>
<dbReference type="GO" id="GO:0071897">
    <property type="term" value="P:DNA biosynthetic process"/>
    <property type="evidence" value="ECO:0007669"/>
    <property type="project" value="UniProtKB-ARBA"/>
</dbReference>
<dbReference type="Gene3D" id="3.30.890.10">
    <property type="entry name" value="Methyl-cpg-binding Protein 2, Chain A"/>
    <property type="match status" value="1"/>
</dbReference>
<evidence type="ECO:0000256" key="3">
    <source>
        <dbReference type="ARBA" id="ARBA00022750"/>
    </source>
</evidence>
<keyword evidence="4" id="KW-0378">Hydrolase</keyword>
<dbReference type="InterPro" id="IPR036397">
    <property type="entry name" value="RNaseH_sf"/>
</dbReference>
<dbReference type="PROSITE" id="PS50982">
    <property type="entry name" value="MBD"/>
    <property type="match status" value="1"/>
</dbReference>
<organism evidence="7 8">
    <name type="scientific">Araneus ventricosus</name>
    <name type="common">Orbweaver spider</name>
    <name type="synonym">Epeira ventricosa</name>
    <dbReference type="NCBI Taxonomy" id="182803"/>
    <lineage>
        <taxon>Eukaryota</taxon>
        <taxon>Metazoa</taxon>
        <taxon>Ecdysozoa</taxon>
        <taxon>Arthropoda</taxon>
        <taxon>Chelicerata</taxon>
        <taxon>Arachnida</taxon>
        <taxon>Araneae</taxon>
        <taxon>Araneomorphae</taxon>
        <taxon>Entelegynae</taxon>
        <taxon>Araneoidea</taxon>
        <taxon>Araneidae</taxon>
        <taxon>Araneus</taxon>
    </lineage>
</organism>
<dbReference type="InterPro" id="IPR039537">
    <property type="entry name" value="Retrotran_Ty1/copia-like"/>
</dbReference>